<dbReference type="EMBL" id="CP051139">
    <property type="protein sequence ID" value="QIW95895.1"/>
    <property type="molecule type" value="Genomic_DNA"/>
</dbReference>
<dbReference type="InterPro" id="IPR029058">
    <property type="entry name" value="AB_hydrolase_fold"/>
</dbReference>
<dbReference type="Pfam" id="PF05277">
    <property type="entry name" value="DUF726"/>
    <property type="match status" value="1"/>
</dbReference>
<name>A0A6H0XMG4_9PEZI</name>
<evidence type="ECO:0000256" key="4">
    <source>
        <dbReference type="ARBA" id="ARBA00022989"/>
    </source>
</evidence>
<comment type="similarity">
    <text evidence="2">Belongs to the TMCO4 family.</text>
</comment>
<dbReference type="PANTHER" id="PTHR17920:SF3">
    <property type="entry name" value="TRANSMEMBRANE AND COILED-COIL DOMAIN-CONTAINING PROTEIN 4"/>
    <property type="match status" value="1"/>
</dbReference>
<proteinExistence type="inferred from homology"/>
<feature type="compositionally biased region" description="Polar residues" evidence="6">
    <location>
        <begin position="98"/>
        <end position="110"/>
    </location>
</feature>
<keyword evidence="3 7" id="KW-0812">Transmembrane</keyword>
<dbReference type="Proteomes" id="UP000503462">
    <property type="component" value="Chromosome 1"/>
</dbReference>
<gene>
    <name evidence="8" type="ORF">AMS68_001413</name>
</gene>
<evidence type="ECO:0000313" key="9">
    <source>
        <dbReference type="Proteomes" id="UP000503462"/>
    </source>
</evidence>
<reference evidence="8 9" key="1">
    <citation type="journal article" date="2016" name="Sci. Rep.">
        <title>Peltaster fructicola genome reveals evolution from an invasive phytopathogen to an ectophytic parasite.</title>
        <authorList>
            <person name="Xu C."/>
            <person name="Chen H."/>
            <person name="Gleason M.L."/>
            <person name="Xu J.R."/>
            <person name="Liu H."/>
            <person name="Zhang R."/>
            <person name="Sun G."/>
        </authorList>
    </citation>
    <scope>NUCLEOTIDE SEQUENCE [LARGE SCALE GENOMIC DNA]</scope>
    <source>
        <strain evidence="8 9">LNHT1506</strain>
    </source>
</reference>
<sequence>MHENAQDQHEPAESDGTREKPSPMAVKSEPGIVNNGKDDAVTKQRVHDADEDDFHDATTTQESIEAKPALAPLETVNDAETAPETEAETAAARPTTPVRSESPTAPTSPISKNLVEQLAQSPTQTHQSKNSVSLPFSEWSHQQLANQTEEKVEETDEGEWQAMPALATHRVYDDFGKVLAKSYDEVVDEESYGYNGLGGAGKGYTKVHLDDDVASQTSFDDNTAYLFKDGYARNALDEDDETRDVISQMQTTKELLTEGQRIAYVGVVRLSMIRMLEAMDAIERTKAVKKMADFASESMRLWSQKMMVRVYSHMDIDSREQVMVEQLAEHGVLPEDLTPALMQNARVKNPKQTPMTSPTSPRAEHQPGATIDETIGAANVVPVEDLATAENGQPPSHDNVKVDQRSPGDGAEDGQQQSEEKQPISGDSPKGEQQPQAHAEIVEDEQVAAPQTTSTTIDKTEAPEVTTHAQAPQSIATQGTAAEQIEEIERPPSYEQTNAEGLHVERPEDLPDTQDIDLDIRWTVLCDLFLLIIADGTYDARSRILLEHVGKALAIEWQEICRFEKRVTDALEMQEQAGKETWDEGDHLEAREKAARNKRLIVMGLCTVGGGLVIGLSAGLLAPVIGAGLAAGFTSIGVAGTSSFFAGAGAATLIGTTGAGIGARIGINASARRTGAVKTFEYRPLHNNKRVNLIVTVSGWMTGKVDDVRLPFSTVDPVMGDIYSIHWEPEMLQSTGQTIQILGTEALTQTIQQVLGATFLSTLMAGLAAPLVLTKLAYLIDNPWTVSLARADAAGLILADSLIDRNLGARPITLIGFSLGARLIFSCLKEMARRGALGIVQNVYLFGSPIVTKNDEWLKAKTIVSGRMVNGYASHDWILGYLFRATSGGLRSIAGLSKVNVPGVENIDVAEIVPGHMAYRGMMPILLAECGFEVDSEEFTEIEDPDPDNHERRQRELINDIEEARRQLEEKPEKKGFLARFSRKKASKKEWETYDEKSTKIDDDQDPEKIIEQNSHVMFDVEAIRREALELAKQGEPIEDIKAHIKIREIKSTLPPMRISSAMLAPSPQDKDTIRQTRSHDEPTRSFSFTNGAPSPDPSNVRPSMETTASDDRSRTSTPQPSNSRPVLRSHLTTPNIASASEPSLPSASTVKKNQWDDEDDANFGKEEAIEMSFE</sequence>
<evidence type="ECO:0000256" key="7">
    <source>
        <dbReference type="SAM" id="Phobius"/>
    </source>
</evidence>
<organism evidence="8 9">
    <name type="scientific">Peltaster fructicola</name>
    <dbReference type="NCBI Taxonomy" id="286661"/>
    <lineage>
        <taxon>Eukaryota</taxon>
        <taxon>Fungi</taxon>
        <taxon>Dikarya</taxon>
        <taxon>Ascomycota</taxon>
        <taxon>Pezizomycotina</taxon>
        <taxon>Dothideomycetes</taxon>
        <taxon>Dothideomycetes incertae sedis</taxon>
        <taxon>Peltaster</taxon>
    </lineage>
</organism>
<protein>
    <recommendedName>
        <fullName evidence="10">DUF726 domain protein</fullName>
    </recommendedName>
</protein>
<feature type="region of interest" description="Disordered" evidence="6">
    <location>
        <begin position="348"/>
        <end position="370"/>
    </location>
</feature>
<feature type="region of interest" description="Disordered" evidence="6">
    <location>
        <begin position="1058"/>
        <end position="1175"/>
    </location>
</feature>
<dbReference type="AlphaFoldDB" id="A0A6H0XMG4"/>
<feature type="compositionally biased region" description="Basic and acidic residues" evidence="6">
    <location>
        <begin position="36"/>
        <end position="48"/>
    </location>
</feature>
<evidence type="ECO:0008006" key="10">
    <source>
        <dbReference type="Google" id="ProtNLM"/>
    </source>
</evidence>
<evidence type="ECO:0000313" key="8">
    <source>
        <dbReference type="EMBL" id="QIW95895.1"/>
    </source>
</evidence>
<feature type="region of interest" description="Disordered" evidence="6">
    <location>
        <begin position="1"/>
        <end position="110"/>
    </location>
</feature>
<evidence type="ECO:0000256" key="5">
    <source>
        <dbReference type="ARBA" id="ARBA00023136"/>
    </source>
</evidence>
<feature type="region of interest" description="Disordered" evidence="6">
    <location>
        <begin position="388"/>
        <end position="510"/>
    </location>
</feature>
<feature type="compositionally biased region" description="Low complexity" evidence="6">
    <location>
        <begin position="1138"/>
        <end position="1149"/>
    </location>
</feature>
<feature type="compositionally biased region" description="Basic and acidic residues" evidence="6">
    <location>
        <begin position="1"/>
        <end position="21"/>
    </location>
</feature>
<accession>A0A6H0XMG4</accession>
<evidence type="ECO:0000256" key="6">
    <source>
        <dbReference type="SAM" id="MobiDB-lite"/>
    </source>
</evidence>
<feature type="compositionally biased region" description="Basic and acidic residues" evidence="6">
    <location>
        <begin position="1069"/>
        <end position="1084"/>
    </location>
</feature>
<dbReference type="PANTHER" id="PTHR17920">
    <property type="entry name" value="TRANSMEMBRANE AND COILED-COIL DOMAIN-CONTAINING PROTEIN 4 TMCO4"/>
    <property type="match status" value="1"/>
</dbReference>
<dbReference type="GO" id="GO:0016020">
    <property type="term" value="C:membrane"/>
    <property type="evidence" value="ECO:0007669"/>
    <property type="project" value="UniProtKB-SubCell"/>
</dbReference>
<feature type="compositionally biased region" description="Polar residues" evidence="6">
    <location>
        <begin position="467"/>
        <end position="481"/>
    </location>
</feature>
<feature type="compositionally biased region" description="Low complexity" evidence="6">
    <location>
        <begin position="88"/>
        <end position="97"/>
    </location>
</feature>
<keyword evidence="9" id="KW-1185">Reference proteome</keyword>
<keyword evidence="5 7" id="KW-0472">Membrane</keyword>
<evidence type="ECO:0000256" key="1">
    <source>
        <dbReference type="ARBA" id="ARBA00004141"/>
    </source>
</evidence>
<evidence type="ECO:0000256" key="3">
    <source>
        <dbReference type="ARBA" id="ARBA00022692"/>
    </source>
</evidence>
<dbReference type="OrthoDB" id="277931at2759"/>
<comment type="subcellular location">
    <subcellularLocation>
        <location evidence="1">Membrane</location>
        <topology evidence="1">Multi-pass membrane protein</topology>
    </subcellularLocation>
</comment>
<feature type="compositionally biased region" description="Polar residues" evidence="6">
    <location>
        <begin position="1119"/>
        <end position="1137"/>
    </location>
</feature>
<dbReference type="InterPro" id="IPR007941">
    <property type="entry name" value="DUF726"/>
</dbReference>
<feature type="transmembrane region" description="Helical" evidence="7">
    <location>
        <begin position="600"/>
        <end position="624"/>
    </location>
</feature>
<evidence type="ECO:0000256" key="2">
    <source>
        <dbReference type="ARBA" id="ARBA00009824"/>
    </source>
</evidence>
<feature type="compositionally biased region" description="Polar residues" evidence="6">
    <location>
        <begin position="350"/>
        <end position="360"/>
    </location>
</feature>
<dbReference type="SUPFAM" id="SSF53474">
    <property type="entry name" value="alpha/beta-Hydrolases"/>
    <property type="match status" value="1"/>
</dbReference>
<keyword evidence="4 7" id="KW-1133">Transmembrane helix</keyword>